<keyword evidence="5" id="KW-1003">Cell membrane</keyword>
<dbReference type="RefSeq" id="WP_131912766.1">
    <property type="nucleotide sequence ID" value="NZ_OU594967.1"/>
</dbReference>
<comment type="similarity">
    <text evidence="5 6">Belongs to the complex I subunit 1 family.</text>
</comment>
<dbReference type="EC" id="7.1.1.-" evidence="5"/>
<keyword evidence="5" id="KW-0830">Ubiquinone</keyword>
<comment type="function">
    <text evidence="5">NDH-1 shuttles electrons from NADH, via FMN and iron-sulfur (Fe-S) centers, to quinones in the respiratory chain. The immediate electron acceptor for the enzyme in this species is believed to be ubiquinone. Couples the redox reaction to proton translocation (for every two electrons transferred, four hydrogen ions are translocated across the cytoplasmic membrane), and thus conserves the redox energy in a proton gradient. This subunit may bind ubiquinone.</text>
</comment>
<gene>
    <name evidence="5" type="primary">nuoH</name>
    <name evidence="7" type="ORF">EV690_1932</name>
</gene>
<organism evidence="7 8">
    <name type="scientific">Celerinatantimonas diazotrophica</name>
    <dbReference type="NCBI Taxonomy" id="412034"/>
    <lineage>
        <taxon>Bacteria</taxon>
        <taxon>Pseudomonadati</taxon>
        <taxon>Pseudomonadota</taxon>
        <taxon>Gammaproteobacteria</taxon>
        <taxon>Celerinatantimonadaceae</taxon>
        <taxon>Celerinatantimonas</taxon>
    </lineage>
</organism>
<dbReference type="GO" id="GO:0048038">
    <property type="term" value="F:quinone binding"/>
    <property type="evidence" value="ECO:0007669"/>
    <property type="project" value="UniProtKB-KW"/>
</dbReference>
<evidence type="ECO:0000256" key="1">
    <source>
        <dbReference type="ARBA" id="ARBA00004141"/>
    </source>
</evidence>
<keyword evidence="8" id="KW-1185">Reference proteome</keyword>
<feature type="transmembrane region" description="Helical" evidence="5">
    <location>
        <begin position="234"/>
        <end position="257"/>
    </location>
</feature>
<dbReference type="AlphaFoldDB" id="A0A4V2PPQ2"/>
<dbReference type="PROSITE" id="PS00668">
    <property type="entry name" value="COMPLEX1_ND1_2"/>
    <property type="match status" value="1"/>
</dbReference>
<dbReference type="NCBIfam" id="NF004741">
    <property type="entry name" value="PRK06076.1-2"/>
    <property type="match status" value="1"/>
</dbReference>
<feature type="transmembrane region" description="Helical" evidence="5">
    <location>
        <begin position="154"/>
        <end position="174"/>
    </location>
</feature>
<feature type="transmembrane region" description="Helical" evidence="5">
    <location>
        <begin position="112"/>
        <end position="133"/>
    </location>
</feature>
<keyword evidence="4 5" id="KW-0472">Membrane</keyword>
<dbReference type="PANTHER" id="PTHR11432">
    <property type="entry name" value="NADH DEHYDROGENASE SUBUNIT 1"/>
    <property type="match status" value="1"/>
</dbReference>
<dbReference type="PROSITE" id="PS00667">
    <property type="entry name" value="COMPLEX1_ND1_1"/>
    <property type="match status" value="1"/>
</dbReference>
<feature type="transmembrane region" description="Helical" evidence="5">
    <location>
        <begin position="7"/>
        <end position="32"/>
    </location>
</feature>
<dbReference type="InterPro" id="IPR001694">
    <property type="entry name" value="NADH_UbQ_OxRdtase_su1/FPO"/>
</dbReference>
<dbReference type="GO" id="GO:0016655">
    <property type="term" value="F:oxidoreductase activity, acting on NAD(P)H, quinone or similar compound as acceptor"/>
    <property type="evidence" value="ECO:0007669"/>
    <property type="project" value="UniProtKB-UniRule"/>
</dbReference>
<dbReference type="HAMAP" id="MF_01350">
    <property type="entry name" value="NDH1_NuoH"/>
    <property type="match status" value="1"/>
</dbReference>
<dbReference type="GO" id="GO:0009060">
    <property type="term" value="P:aerobic respiration"/>
    <property type="evidence" value="ECO:0007669"/>
    <property type="project" value="TreeGrafter"/>
</dbReference>
<proteinExistence type="inferred from homology"/>
<sequence length="325" mass="35963">MSIFTPTLIACIIAVAKALVILLVVVACGAFMSFGERRLLGLFQNRYGPNRVGWGGSLQLAADMIKMFFKEDWIPPFADRFIFTLAPMIAFTSLLVSFAIVPVSPTWIVSDLNIGILFFLMMAGLGVYAVLFAGWSSNNKYSLLGAMRASAQTLSYEVFLGLSLMGVVAKAGSFKLTDIVANQAHLWNIIPQFFGFVTFVIAGIAVCHRHPFDQPEAEQELADGYHIEYAGMKFGLFFVGEYIGIVTISALIVTLFFGGWQGPWLPGFIWFAIKTAFFMMMFILVRAALPRPRYDQVMAFGWKVCLPITLVNLLITAAIILLQQS</sequence>
<evidence type="ECO:0000256" key="4">
    <source>
        <dbReference type="ARBA" id="ARBA00023136"/>
    </source>
</evidence>
<comment type="subcellular location">
    <subcellularLocation>
        <location evidence="5 6">Cell membrane</location>
        <topology evidence="5 6">Multi-pass membrane protein</topology>
    </subcellularLocation>
    <subcellularLocation>
        <location evidence="1">Membrane</location>
        <topology evidence="1">Multi-pass membrane protein</topology>
    </subcellularLocation>
</comment>
<reference evidence="7 8" key="1">
    <citation type="submission" date="2019-03" db="EMBL/GenBank/DDBJ databases">
        <title>Genomic Encyclopedia of Type Strains, Phase IV (KMG-IV): sequencing the most valuable type-strain genomes for metagenomic binning, comparative biology and taxonomic classification.</title>
        <authorList>
            <person name="Goeker M."/>
        </authorList>
    </citation>
    <scope>NUCLEOTIDE SEQUENCE [LARGE SCALE GENOMIC DNA]</scope>
    <source>
        <strain evidence="7 8">DSM 18577</strain>
    </source>
</reference>
<comment type="catalytic activity">
    <reaction evidence="5">
        <text>a quinone + NADH + 5 H(+)(in) = a quinol + NAD(+) + 4 H(+)(out)</text>
        <dbReference type="Rhea" id="RHEA:57888"/>
        <dbReference type="ChEBI" id="CHEBI:15378"/>
        <dbReference type="ChEBI" id="CHEBI:24646"/>
        <dbReference type="ChEBI" id="CHEBI:57540"/>
        <dbReference type="ChEBI" id="CHEBI:57945"/>
        <dbReference type="ChEBI" id="CHEBI:132124"/>
    </reaction>
</comment>
<dbReference type="NCBIfam" id="NF004740">
    <property type="entry name" value="PRK06076.1-1"/>
    <property type="match status" value="1"/>
</dbReference>
<dbReference type="GO" id="GO:0005886">
    <property type="term" value="C:plasma membrane"/>
    <property type="evidence" value="ECO:0007669"/>
    <property type="project" value="UniProtKB-SubCell"/>
</dbReference>
<accession>A0A4V2PPQ2</accession>
<feature type="transmembrane region" description="Helical" evidence="5">
    <location>
        <begin position="269"/>
        <end position="289"/>
    </location>
</feature>
<dbReference type="OrthoDB" id="9803734at2"/>
<feature type="transmembrane region" description="Helical" evidence="5">
    <location>
        <begin position="186"/>
        <end position="207"/>
    </location>
</feature>
<feature type="transmembrane region" description="Helical" evidence="5">
    <location>
        <begin position="81"/>
        <end position="100"/>
    </location>
</feature>
<dbReference type="Proteomes" id="UP000295565">
    <property type="component" value="Unassembled WGS sequence"/>
</dbReference>
<feature type="transmembrane region" description="Helical" evidence="5">
    <location>
        <begin position="301"/>
        <end position="322"/>
    </location>
</feature>
<evidence type="ECO:0000313" key="7">
    <source>
        <dbReference type="EMBL" id="TCK51851.1"/>
    </source>
</evidence>
<evidence type="ECO:0000313" key="8">
    <source>
        <dbReference type="Proteomes" id="UP000295565"/>
    </source>
</evidence>
<dbReference type="EMBL" id="SMGD01000013">
    <property type="protein sequence ID" value="TCK51851.1"/>
    <property type="molecule type" value="Genomic_DNA"/>
</dbReference>
<name>A0A4V2PPQ2_9GAMM</name>
<keyword evidence="3 5" id="KW-1133">Transmembrane helix</keyword>
<protein>
    <recommendedName>
        <fullName evidence="5">NADH-quinone oxidoreductase subunit H</fullName>
        <ecNumber evidence="5">7.1.1.-</ecNumber>
    </recommendedName>
    <alternativeName>
        <fullName evidence="5">NADH dehydrogenase I subunit H</fullName>
    </alternativeName>
    <alternativeName>
        <fullName evidence="5">NDH-1 subunit H</fullName>
    </alternativeName>
</protein>
<evidence type="ECO:0000256" key="3">
    <source>
        <dbReference type="ARBA" id="ARBA00022989"/>
    </source>
</evidence>
<keyword evidence="5" id="KW-1278">Translocase</keyword>
<dbReference type="InterPro" id="IPR018086">
    <property type="entry name" value="NADH_UbQ_OxRdtase_su1_CS"/>
</dbReference>
<evidence type="ECO:0000256" key="2">
    <source>
        <dbReference type="ARBA" id="ARBA00022692"/>
    </source>
</evidence>
<evidence type="ECO:0000256" key="6">
    <source>
        <dbReference type="RuleBase" id="RU000471"/>
    </source>
</evidence>
<comment type="subunit">
    <text evidence="5">NDH-1 is composed of 14 different subunits. Subunits NuoA, H, J, K, L, M, N constitute the membrane sector of the complex.</text>
</comment>
<keyword evidence="2 5" id="KW-0812">Transmembrane</keyword>
<evidence type="ECO:0000256" key="5">
    <source>
        <dbReference type="HAMAP-Rule" id="MF_01350"/>
    </source>
</evidence>
<dbReference type="PANTHER" id="PTHR11432:SF3">
    <property type="entry name" value="NADH-UBIQUINONE OXIDOREDUCTASE CHAIN 1"/>
    <property type="match status" value="1"/>
</dbReference>
<keyword evidence="5" id="KW-0874">Quinone</keyword>
<keyword evidence="5 6" id="KW-0520">NAD</keyword>
<dbReference type="GO" id="GO:0003954">
    <property type="term" value="F:NADH dehydrogenase activity"/>
    <property type="evidence" value="ECO:0007669"/>
    <property type="project" value="TreeGrafter"/>
</dbReference>
<dbReference type="Pfam" id="PF00146">
    <property type="entry name" value="NADHdh"/>
    <property type="match status" value="1"/>
</dbReference>
<comment type="caution">
    <text evidence="7">The sequence shown here is derived from an EMBL/GenBank/DDBJ whole genome shotgun (WGS) entry which is preliminary data.</text>
</comment>